<accession>A0A8B8KN09</accession>
<evidence type="ECO:0000256" key="7">
    <source>
        <dbReference type="ARBA" id="ARBA00023295"/>
    </source>
</evidence>
<evidence type="ECO:0000256" key="6">
    <source>
        <dbReference type="ARBA" id="ARBA00022801"/>
    </source>
</evidence>
<evidence type="ECO:0000256" key="3">
    <source>
        <dbReference type="ARBA" id="ARBA00005641"/>
    </source>
</evidence>
<evidence type="ECO:0000256" key="5">
    <source>
        <dbReference type="ARBA" id="ARBA00022525"/>
    </source>
</evidence>
<evidence type="ECO:0000313" key="11">
    <source>
        <dbReference type="RefSeq" id="XP_027345206.1"/>
    </source>
</evidence>
<dbReference type="GO" id="GO:0016985">
    <property type="term" value="F:mannan endo-1,4-beta-mannosidase activity"/>
    <property type="evidence" value="ECO:0007669"/>
    <property type="project" value="UniProtKB-EC"/>
</dbReference>
<dbReference type="AlphaFoldDB" id="A0A8B8KN09"/>
<dbReference type="GeneID" id="113857472"/>
<comment type="catalytic activity">
    <reaction evidence="1">
        <text>Random hydrolysis of (1-&gt;4)-beta-D-mannosidic linkages in mannans, galactomannans and glucomannans.</text>
        <dbReference type="EC" id="3.2.1.78"/>
    </reaction>
</comment>
<reference evidence="10" key="1">
    <citation type="journal article" date="2019" name="Toxins">
        <title>Detection of Abrin-Like and Prepropulchellin-Like Toxin Genes and Transcripts Using Whole Genome Sequencing and Full-Length Transcript Sequencing of Abrus precatorius.</title>
        <authorList>
            <person name="Hovde B.T."/>
            <person name="Daligault H.E."/>
            <person name="Hanschen E.R."/>
            <person name="Kunde Y.A."/>
            <person name="Johnson M.B."/>
            <person name="Starkenburg S.R."/>
            <person name="Johnson S.L."/>
        </authorList>
    </citation>
    <scope>NUCLEOTIDE SEQUENCE [LARGE SCALE GENOMIC DNA]</scope>
</reference>
<dbReference type="Proteomes" id="UP000694853">
    <property type="component" value="Unplaced"/>
</dbReference>
<dbReference type="InterPro" id="IPR001547">
    <property type="entry name" value="Glyco_hydro_5"/>
</dbReference>
<feature type="transmembrane region" description="Helical" evidence="8">
    <location>
        <begin position="12"/>
        <end position="36"/>
    </location>
</feature>
<dbReference type="PANTHER" id="PTHR31451:SF45">
    <property type="entry name" value="MANNAN ENDO-1,4-BETA-MANNOSIDASE 2"/>
    <property type="match status" value="1"/>
</dbReference>
<keyword evidence="8" id="KW-1133">Transmembrane helix</keyword>
<dbReference type="InterPro" id="IPR045053">
    <property type="entry name" value="MAN-like"/>
</dbReference>
<keyword evidence="8" id="KW-0472">Membrane</keyword>
<evidence type="ECO:0000313" key="10">
    <source>
        <dbReference type="Proteomes" id="UP000694853"/>
    </source>
</evidence>
<dbReference type="KEGG" id="aprc:113857472"/>
<comment type="subcellular location">
    <subcellularLocation>
        <location evidence="2">Secreted</location>
    </subcellularLocation>
</comment>
<evidence type="ECO:0000259" key="9">
    <source>
        <dbReference type="Pfam" id="PF26410"/>
    </source>
</evidence>
<reference evidence="11" key="2">
    <citation type="submission" date="2025-08" db="UniProtKB">
        <authorList>
            <consortium name="RefSeq"/>
        </authorList>
    </citation>
    <scope>IDENTIFICATION</scope>
    <source>
        <tissue evidence="11">Young leaves</tissue>
    </source>
</reference>
<organism evidence="10 11">
    <name type="scientific">Abrus precatorius</name>
    <name type="common">Indian licorice</name>
    <name type="synonym">Glycine abrus</name>
    <dbReference type="NCBI Taxonomy" id="3816"/>
    <lineage>
        <taxon>Eukaryota</taxon>
        <taxon>Viridiplantae</taxon>
        <taxon>Streptophyta</taxon>
        <taxon>Embryophyta</taxon>
        <taxon>Tracheophyta</taxon>
        <taxon>Spermatophyta</taxon>
        <taxon>Magnoliopsida</taxon>
        <taxon>eudicotyledons</taxon>
        <taxon>Gunneridae</taxon>
        <taxon>Pentapetalae</taxon>
        <taxon>rosids</taxon>
        <taxon>fabids</taxon>
        <taxon>Fabales</taxon>
        <taxon>Fabaceae</taxon>
        <taxon>Papilionoideae</taxon>
        <taxon>50 kb inversion clade</taxon>
        <taxon>NPAAA clade</taxon>
        <taxon>indigoferoid/millettioid clade</taxon>
        <taxon>Abreae</taxon>
        <taxon>Abrus</taxon>
    </lineage>
</organism>
<dbReference type="GO" id="GO:0000272">
    <property type="term" value="P:polysaccharide catabolic process"/>
    <property type="evidence" value="ECO:0007669"/>
    <property type="project" value="InterPro"/>
</dbReference>
<gene>
    <name evidence="11" type="primary">LOC113857472</name>
</gene>
<dbReference type="InterPro" id="IPR017853">
    <property type="entry name" value="GH"/>
</dbReference>
<evidence type="ECO:0000256" key="8">
    <source>
        <dbReference type="SAM" id="Phobius"/>
    </source>
</evidence>
<comment type="similarity">
    <text evidence="3">Belongs to the glycosyl hydrolase 5 (cellulase A) family.</text>
</comment>
<dbReference type="RefSeq" id="XP_027345206.1">
    <property type="nucleotide sequence ID" value="XM_027489405.1"/>
</dbReference>
<name>A0A8B8KN09_ABRPR</name>
<dbReference type="SUPFAM" id="SSF51445">
    <property type="entry name" value="(Trans)glycosidases"/>
    <property type="match status" value="1"/>
</dbReference>
<feature type="domain" description="Glycoside hydrolase family 5" evidence="9">
    <location>
        <begin position="51"/>
        <end position="386"/>
    </location>
</feature>
<keyword evidence="6" id="KW-0378">Hydrolase</keyword>
<sequence>MLQKVCKRYRNMVVGNGLFYPVFGFASLVLFIYMSFGDVRFGFEEEPELAFVERNGSQFVVDGKAFYINGWNSYWLMVQSVDEYSRPRVREMLKAGSKMGLTVCRTWAFNDGDYNALQTSPGVFNEQAFKALDYVIAEARKHGIRLLLSLVNNLHAYGGKTQYVKWAWQEGVGLSSSNDSFFFDPSIRSYFKNYIKTILTRKNTITGIEYRNDPTIFGWELINEPRCITDPSGDTLQDWIEEMSAFVKLIDKRHLVTVGLEGFYGPNDPKRLTVNPEEWASRLGSDFIRNSNISNIDFTSVHIYPDHWFHEQVFEDYMKFVAKWMLSHIEDGDKVLNKPVLFSEYGLSDINFTLSERHTMYKTILDISYKSAKKNRSGAGALVWQFLVGGMKEFTDDFGLIPWERSSVHSLFVEQSCRLAKVKGWTQKDTSFKQFC</sequence>
<dbReference type="GO" id="GO:0005576">
    <property type="term" value="C:extracellular region"/>
    <property type="evidence" value="ECO:0007669"/>
    <property type="project" value="UniProtKB-SubCell"/>
</dbReference>
<evidence type="ECO:0000256" key="2">
    <source>
        <dbReference type="ARBA" id="ARBA00004613"/>
    </source>
</evidence>
<keyword evidence="7" id="KW-0326">Glycosidase</keyword>
<keyword evidence="8" id="KW-0812">Transmembrane</keyword>
<dbReference type="EC" id="3.2.1.78" evidence="4"/>
<evidence type="ECO:0000256" key="4">
    <source>
        <dbReference type="ARBA" id="ARBA00012706"/>
    </source>
</evidence>
<dbReference type="Gene3D" id="3.20.20.80">
    <property type="entry name" value="Glycosidases"/>
    <property type="match status" value="1"/>
</dbReference>
<dbReference type="Pfam" id="PF26410">
    <property type="entry name" value="GH5_mannosidase"/>
    <property type="match status" value="1"/>
</dbReference>
<evidence type="ECO:0000256" key="1">
    <source>
        <dbReference type="ARBA" id="ARBA00001678"/>
    </source>
</evidence>
<keyword evidence="10" id="KW-1185">Reference proteome</keyword>
<protein>
    <recommendedName>
        <fullName evidence="4">mannan endo-1,4-beta-mannosidase</fullName>
        <ecNumber evidence="4">3.2.1.78</ecNumber>
    </recommendedName>
</protein>
<dbReference type="FunFam" id="3.20.20.80:FF:000012">
    <property type="entry name" value="Mannan endo-1,4-beta-mannosidase 6"/>
    <property type="match status" value="1"/>
</dbReference>
<keyword evidence="5" id="KW-0964">Secreted</keyword>
<proteinExistence type="inferred from homology"/>
<dbReference type="PANTHER" id="PTHR31451">
    <property type="match status" value="1"/>
</dbReference>
<dbReference type="OrthoDB" id="406631at2759"/>